<dbReference type="Gene3D" id="1.10.287.110">
    <property type="entry name" value="DnaJ domain"/>
    <property type="match status" value="1"/>
</dbReference>
<dbReference type="Gene3D" id="1.25.40.10">
    <property type="entry name" value="Tetratricopeptide repeat domain"/>
    <property type="match status" value="1"/>
</dbReference>
<dbReference type="Gene3D" id="1.25.40.20">
    <property type="entry name" value="Ankyrin repeat-containing domain"/>
    <property type="match status" value="1"/>
</dbReference>
<feature type="repeat" description="ANK" evidence="1">
    <location>
        <begin position="309"/>
        <end position="330"/>
    </location>
</feature>
<gene>
    <name evidence="4" type="ORF">AURANDRAFT_62161</name>
</gene>
<keyword evidence="1" id="KW-0040">ANK repeat</keyword>
<dbReference type="SMART" id="SM00271">
    <property type="entry name" value="DnaJ"/>
    <property type="match status" value="1"/>
</dbReference>
<dbReference type="InParanoid" id="F0Y2K1"/>
<dbReference type="RefSeq" id="XP_009034305.1">
    <property type="nucleotide sequence ID" value="XM_009036057.1"/>
</dbReference>
<proteinExistence type="predicted"/>
<keyword evidence="5" id="KW-1185">Reference proteome</keyword>
<feature type="compositionally biased region" description="Low complexity" evidence="2">
    <location>
        <begin position="149"/>
        <end position="171"/>
    </location>
</feature>
<dbReference type="CDD" id="cd06257">
    <property type="entry name" value="DnaJ"/>
    <property type="match status" value="1"/>
</dbReference>
<dbReference type="OrthoDB" id="413400at2759"/>
<dbReference type="EMBL" id="GL833123">
    <property type="protein sequence ID" value="EGB10716.1"/>
    <property type="molecule type" value="Genomic_DNA"/>
</dbReference>
<dbReference type="PANTHER" id="PTHR44200:SF1">
    <property type="entry name" value="DNAJ HOMOLOG SUBFAMILY C MEMBER 7"/>
    <property type="match status" value="1"/>
</dbReference>
<sequence length="642" mass="68539">MRRRAPPADEHSELSSAVLRLTTQWELKQQRKEAALQATLDEAREDAEELREELEELRQSLAAARREAGDAAASAARADAEAADAKRELRDERCRSLGALFLIADLAAPPPAVSAEAPAAAAAASDDDDDYDDDDRPPPADDGSESDRSAASSDEPAPAAGAPSEAARAAASRSRAHAAALGVAGRLGAPSPGCYALAAREGRAKLPQHAGARELLLECGECVLSLALAEACVRGHARTAAALLEAGAVAERACAPRDGAAAWPCVGGDDAEAPGAPALHRAIAAGHDDVAKLLIRSGANANAAAAALGGSTPLHTAALHNRAELARFLVAKCNARLDAVDDGGKTAAARAAEMRWSRTERVLKDPSLLFWARATRANRLCKEGEHALALESYAQALAELERVDAERRPSPANVMTLHHNRGKSLMALGKHLKAREALSAAVAIAGAPADYPAAADKRAECDAALLEHDKAAAAWEGLAASFAGETGDDAAATKAKVDAWVCKAAREREKLRFKPHEVLGLESPRPSEDEVKRAYRKMSIKWHPDRHAAASDEHKHRAHLQFQRISAANDALEKRAADPYRPYDWAPHRDDDDDDDDDDDGHSDDDDDDDDDDAEFDRARRAWGSSRDQSDSWSEYFRQKRA</sequence>
<dbReference type="PROSITE" id="PS50297">
    <property type="entry name" value="ANK_REP_REGION"/>
    <property type="match status" value="2"/>
</dbReference>
<feature type="region of interest" description="Disordered" evidence="2">
    <location>
        <begin position="61"/>
        <end position="89"/>
    </location>
</feature>
<evidence type="ECO:0000259" key="3">
    <source>
        <dbReference type="PROSITE" id="PS50076"/>
    </source>
</evidence>
<dbReference type="InterPro" id="IPR036770">
    <property type="entry name" value="Ankyrin_rpt-contain_sf"/>
</dbReference>
<feature type="compositionally biased region" description="Low complexity" evidence="2">
    <location>
        <begin position="114"/>
        <end position="124"/>
    </location>
</feature>
<dbReference type="InterPro" id="IPR036869">
    <property type="entry name" value="J_dom_sf"/>
</dbReference>
<feature type="domain" description="J" evidence="3">
    <location>
        <begin position="514"/>
        <end position="587"/>
    </location>
</feature>
<feature type="compositionally biased region" description="Acidic residues" evidence="2">
    <location>
        <begin position="591"/>
        <end position="615"/>
    </location>
</feature>
<dbReference type="InterPro" id="IPR001623">
    <property type="entry name" value="DnaJ_domain"/>
</dbReference>
<evidence type="ECO:0000256" key="2">
    <source>
        <dbReference type="SAM" id="MobiDB-lite"/>
    </source>
</evidence>
<feature type="repeat" description="ANK" evidence="1">
    <location>
        <begin position="274"/>
        <end position="306"/>
    </location>
</feature>
<evidence type="ECO:0000313" key="4">
    <source>
        <dbReference type="EMBL" id="EGB10716.1"/>
    </source>
</evidence>
<dbReference type="KEGG" id="aaf:AURANDRAFT_62161"/>
<feature type="region of interest" description="Disordered" evidence="2">
    <location>
        <begin position="114"/>
        <end position="171"/>
    </location>
</feature>
<dbReference type="InterPro" id="IPR052758">
    <property type="entry name" value="SRC_co-chaperone"/>
</dbReference>
<reference evidence="4 5" key="1">
    <citation type="journal article" date="2011" name="Proc. Natl. Acad. Sci. U.S.A.">
        <title>Niche of harmful alga Aureococcus anophagefferens revealed through ecogenomics.</title>
        <authorList>
            <person name="Gobler C.J."/>
            <person name="Berry D.L."/>
            <person name="Dyhrman S.T."/>
            <person name="Wilhelm S.W."/>
            <person name="Salamov A."/>
            <person name="Lobanov A.V."/>
            <person name="Zhang Y."/>
            <person name="Collier J.L."/>
            <person name="Wurch L.L."/>
            <person name="Kustka A.B."/>
            <person name="Dill B.D."/>
            <person name="Shah M."/>
            <person name="VerBerkmoes N.C."/>
            <person name="Kuo A."/>
            <person name="Terry A."/>
            <person name="Pangilinan J."/>
            <person name="Lindquist E.A."/>
            <person name="Lucas S."/>
            <person name="Paulsen I.T."/>
            <person name="Hattenrath-Lehmann T.K."/>
            <person name="Talmage S.C."/>
            <person name="Walker E.A."/>
            <person name="Koch F."/>
            <person name="Burson A.M."/>
            <person name="Marcoval M.A."/>
            <person name="Tang Y.Z."/>
            <person name="Lecleir G.R."/>
            <person name="Coyne K.J."/>
            <person name="Berg G.M."/>
            <person name="Bertrand E.M."/>
            <person name="Saito M.A."/>
            <person name="Gladyshev V.N."/>
            <person name="Grigoriev I.V."/>
        </authorList>
    </citation>
    <scope>NUCLEOTIDE SEQUENCE [LARGE SCALE GENOMIC DNA]</scope>
    <source>
        <strain evidence="5">CCMP 1984</strain>
    </source>
</reference>
<feature type="compositionally biased region" description="Basic and acidic residues" evidence="2">
    <location>
        <begin position="78"/>
        <end position="89"/>
    </location>
</feature>
<dbReference type="InterPro" id="IPR011990">
    <property type="entry name" value="TPR-like_helical_dom_sf"/>
</dbReference>
<protein>
    <recommendedName>
        <fullName evidence="3">J domain-containing protein</fullName>
    </recommendedName>
</protein>
<dbReference type="AlphaFoldDB" id="F0Y2K1"/>
<accession>F0Y2K1</accession>
<evidence type="ECO:0000256" key="1">
    <source>
        <dbReference type="PROSITE-ProRule" id="PRU00023"/>
    </source>
</evidence>
<feature type="region of interest" description="Disordered" evidence="2">
    <location>
        <begin position="579"/>
        <end position="642"/>
    </location>
</feature>
<dbReference type="PROSITE" id="PS50076">
    <property type="entry name" value="DNAJ_2"/>
    <property type="match status" value="1"/>
</dbReference>
<dbReference type="SUPFAM" id="SSF48403">
    <property type="entry name" value="Ankyrin repeat"/>
    <property type="match status" value="1"/>
</dbReference>
<dbReference type="SUPFAM" id="SSF48452">
    <property type="entry name" value="TPR-like"/>
    <property type="match status" value="1"/>
</dbReference>
<dbReference type="InterPro" id="IPR002110">
    <property type="entry name" value="Ankyrin_rpt"/>
</dbReference>
<dbReference type="PROSITE" id="PS50088">
    <property type="entry name" value="ANK_REPEAT"/>
    <property type="match status" value="2"/>
</dbReference>
<dbReference type="SMART" id="SM00248">
    <property type="entry name" value="ANK"/>
    <property type="match status" value="3"/>
</dbReference>
<dbReference type="SUPFAM" id="SSF46565">
    <property type="entry name" value="Chaperone J-domain"/>
    <property type="match status" value="1"/>
</dbReference>
<dbReference type="Pfam" id="PF00226">
    <property type="entry name" value="DnaJ"/>
    <property type="match status" value="1"/>
</dbReference>
<organism evidence="5">
    <name type="scientific">Aureococcus anophagefferens</name>
    <name type="common">Harmful bloom alga</name>
    <dbReference type="NCBI Taxonomy" id="44056"/>
    <lineage>
        <taxon>Eukaryota</taxon>
        <taxon>Sar</taxon>
        <taxon>Stramenopiles</taxon>
        <taxon>Ochrophyta</taxon>
        <taxon>Pelagophyceae</taxon>
        <taxon>Pelagomonadales</taxon>
        <taxon>Pelagomonadaceae</taxon>
        <taxon>Aureococcus</taxon>
    </lineage>
</organism>
<dbReference type="Proteomes" id="UP000002729">
    <property type="component" value="Unassembled WGS sequence"/>
</dbReference>
<name>F0Y2K1_AURAN</name>
<feature type="compositionally biased region" description="Acidic residues" evidence="2">
    <location>
        <begin position="125"/>
        <end position="135"/>
    </location>
</feature>
<evidence type="ECO:0000313" key="5">
    <source>
        <dbReference type="Proteomes" id="UP000002729"/>
    </source>
</evidence>
<dbReference type="Pfam" id="PF12796">
    <property type="entry name" value="Ank_2"/>
    <property type="match status" value="1"/>
</dbReference>
<dbReference type="GeneID" id="20223760"/>
<dbReference type="PANTHER" id="PTHR44200">
    <property type="entry name" value="DNAJ HOMOLOG SUBFAMILY C MEMBER 7"/>
    <property type="match status" value="1"/>
</dbReference>